<evidence type="ECO:0000256" key="10">
    <source>
        <dbReference type="RuleBase" id="RU003355"/>
    </source>
</evidence>
<dbReference type="InterPro" id="IPR007280">
    <property type="entry name" value="Peptidase_C_arc/bac"/>
</dbReference>
<dbReference type="Gene3D" id="3.40.50.200">
    <property type="entry name" value="Peptidase S8/S53 domain"/>
    <property type="match status" value="1"/>
</dbReference>
<dbReference type="PROSITE" id="PS00138">
    <property type="entry name" value="SUBTILASE_SER"/>
    <property type="match status" value="1"/>
</dbReference>
<dbReference type="InterPro" id="IPR023827">
    <property type="entry name" value="Peptidase_S8_Asp-AS"/>
</dbReference>
<evidence type="ECO:0000256" key="2">
    <source>
        <dbReference type="ARBA" id="ARBA00011073"/>
    </source>
</evidence>
<dbReference type="InterPro" id="IPR015500">
    <property type="entry name" value="Peptidase_S8_subtilisin-rel"/>
</dbReference>
<dbReference type="PRINTS" id="PR00723">
    <property type="entry name" value="SUBTILISIN"/>
</dbReference>
<evidence type="ECO:0000256" key="3">
    <source>
        <dbReference type="ARBA" id="ARBA00022525"/>
    </source>
</evidence>
<dbReference type="InterPro" id="IPR022398">
    <property type="entry name" value="Peptidase_S8_His-AS"/>
</dbReference>
<dbReference type="RefSeq" id="WP_182340051.1">
    <property type="nucleotide sequence ID" value="NZ_JACGXS010000007.1"/>
</dbReference>
<dbReference type="PROSITE" id="PS51892">
    <property type="entry name" value="SUBTILASE"/>
    <property type="match status" value="1"/>
</dbReference>
<dbReference type="SUPFAM" id="SSF52743">
    <property type="entry name" value="Subtilisin-like"/>
    <property type="match status" value="1"/>
</dbReference>
<dbReference type="AlphaFoldDB" id="A0A7W3FNS1"/>
<dbReference type="Gene3D" id="2.60.120.380">
    <property type="match status" value="1"/>
</dbReference>
<dbReference type="InterPro" id="IPR036852">
    <property type="entry name" value="Peptidase_S8/S53_dom_sf"/>
</dbReference>
<proteinExistence type="inferred from homology"/>
<organism evidence="13 14">
    <name type="scientific">Stenotrophomonas tumulicola</name>
    <dbReference type="NCBI Taxonomy" id="1685415"/>
    <lineage>
        <taxon>Bacteria</taxon>
        <taxon>Pseudomonadati</taxon>
        <taxon>Pseudomonadota</taxon>
        <taxon>Gammaproteobacteria</taxon>
        <taxon>Lysobacterales</taxon>
        <taxon>Lysobacteraceae</taxon>
        <taxon>Stenotrophomonas</taxon>
    </lineage>
</organism>
<feature type="active site" description="Charge relay system" evidence="9">
    <location>
        <position position="410"/>
    </location>
</feature>
<evidence type="ECO:0000256" key="4">
    <source>
        <dbReference type="ARBA" id="ARBA00022670"/>
    </source>
</evidence>
<dbReference type="PROSITE" id="PS00137">
    <property type="entry name" value="SUBTILASE_HIS"/>
    <property type="match status" value="1"/>
</dbReference>
<dbReference type="FunFam" id="2.60.120.380:FF:000013">
    <property type="entry name" value="Alkaline serine protease"/>
    <property type="match status" value="1"/>
</dbReference>
<evidence type="ECO:0000256" key="8">
    <source>
        <dbReference type="ARBA" id="ARBA00023145"/>
    </source>
</evidence>
<feature type="domain" description="Peptidase S8/S53" evidence="11">
    <location>
        <begin position="169"/>
        <end position="458"/>
    </location>
</feature>
<protein>
    <submittedName>
        <fullName evidence="13">S8 family serine peptidase</fullName>
    </submittedName>
</protein>
<feature type="active site" description="Charge relay system" evidence="9">
    <location>
        <position position="178"/>
    </location>
</feature>
<comment type="similarity">
    <text evidence="2 9 10">Belongs to the peptidase S8 family.</text>
</comment>
<keyword evidence="14" id="KW-1185">Reference proteome</keyword>
<dbReference type="InterPro" id="IPR034176">
    <property type="entry name" value="Peptidases_S8_13"/>
</dbReference>
<comment type="subcellular location">
    <subcellularLocation>
        <location evidence="1">Secreted</location>
    </subcellularLocation>
</comment>
<comment type="caution">
    <text evidence="13">The sequence shown here is derived from an EMBL/GenBank/DDBJ whole genome shotgun (WGS) entry which is preliminary data.</text>
</comment>
<dbReference type="PANTHER" id="PTHR43806:SF11">
    <property type="entry name" value="CEREVISIN-RELATED"/>
    <property type="match status" value="1"/>
</dbReference>
<dbReference type="Proteomes" id="UP000547058">
    <property type="component" value="Unassembled WGS sequence"/>
</dbReference>
<name>A0A7W3FNS1_9GAMM</name>
<dbReference type="GO" id="GO:0006508">
    <property type="term" value="P:proteolysis"/>
    <property type="evidence" value="ECO:0007669"/>
    <property type="project" value="UniProtKB-KW"/>
</dbReference>
<dbReference type="GO" id="GO:0005576">
    <property type="term" value="C:extracellular region"/>
    <property type="evidence" value="ECO:0007669"/>
    <property type="project" value="UniProtKB-SubCell"/>
</dbReference>
<dbReference type="Pfam" id="PF04151">
    <property type="entry name" value="PPC"/>
    <property type="match status" value="1"/>
</dbReference>
<keyword evidence="6 9" id="KW-0378">Hydrolase</keyword>
<keyword evidence="5" id="KW-0732">Signal</keyword>
<keyword evidence="4 9" id="KW-0645">Protease</keyword>
<evidence type="ECO:0000313" key="14">
    <source>
        <dbReference type="Proteomes" id="UP000547058"/>
    </source>
</evidence>
<gene>
    <name evidence="13" type="ORF">H4O11_14055</name>
</gene>
<evidence type="ECO:0000259" key="12">
    <source>
        <dbReference type="Pfam" id="PF04151"/>
    </source>
</evidence>
<feature type="domain" description="Peptidase C-terminal archaeal/bacterial" evidence="12">
    <location>
        <begin position="504"/>
        <end position="569"/>
    </location>
</feature>
<dbReference type="FunFam" id="3.40.50.200:FF:000022">
    <property type="entry name" value="Extracellular protease"/>
    <property type="match status" value="1"/>
</dbReference>
<dbReference type="CDD" id="cd07496">
    <property type="entry name" value="Peptidases_S8_13"/>
    <property type="match status" value="1"/>
</dbReference>
<evidence type="ECO:0000256" key="7">
    <source>
        <dbReference type="ARBA" id="ARBA00022825"/>
    </source>
</evidence>
<sequence length="583" mass="58443">MSQVSQPRLRQRALVVMSASVLTSLLIVAPAIAGDVQLSGLSSAPTHQQFIVKYRDGSAPLATRSALSTSLKTAAAGLSAGQGRALGLQEVRRLAIGPTVVKANQPLDAAQAELLMRKLAADPNVEYVEVDQIMRPTLVPNDARLSEQWGFGTSNASINVRPAWDKATGTGVVVAVIDTGITSHPDLNANILPGYDFISDAAMARDGGGRDSNANDEGDWYAANECGVGYPAATSSWHGTHVAGTVAALTNNSTGVAGTAFNAKVLPVRVLGKCGGYTSDIADAIVWASGGTVSGVPANANPAEVINMSLGGGGSCSTTYQNAINGAVGRGTTVVVAAGNEASNVSTSVPANCANVIAVAATTSAGAKASFSNYGAGIDISAPGQAILSTLNSGTTVPAAASYASYNGTSMAAPHVAGVVALMQSVAPTPLSPAQVETIIKNTARALPGACSGGCGAGIVDADAAVTAAQGGGGTDPDPGNGNVLQNNVPVGNLSAASGSALNYTVTVPSGASQLRVTISGGSGDADLYVRQGSAPTDSSYNCRPYLSGNNETCTFNSPAAGTWHVRVKAYSTFSGVTVRAQY</sequence>
<dbReference type="InterPro" id="IPR023828">
    <property type="entry name" value="Peptidase_S8_Ser-AS"/>
</dbReference>
<accession>A0A7W3FNS1</accession>
<dbReference type="GO" id="GO:0004252">
    <property type="term" value="F:serine-type endopeptidase activity"/>
    <property type="evidence" value="ECO:0007669"/>
    <property type="project" value="UniProtKB-UniRule"/>
</dbReference>
<dbReference type="PANTHER" id="PTHR43806">
    <property type="entry name" value="PEPTIDASE S8"/>
    <property type="match status" value="1"/>
</dbReference>
<evidence type="ECO:0000313" key="13">
    <source>
        <dbReference type="EMBL" id="MBA8682923.1"/>
    </source>
</evidence>
<keyword evidence="3" id="KW-0964">Secreted</keyword>
<dbReference type="InterPro" id="IPR050131">
    <property type="entry name" value="Peptidase_S8_subtilisin-like"/>
</dbReference>
<dbReference type="Pfam" id="PF00082">
    <property type="entry name" value="Peptidase_S8"/>
    <property type="match status" value="1"/>
</dbReference>
<dbReference type="PROSITE" id="PS00136">
    <property type="entry name" value="SUBTILASE_ASP"/>
    <property type="match status" value="1"/>
</dbReference>
<evidence type="ECO:0000259" key="11">
    <source>
        <dbReference type="Pfam" id="PF00082"/>
    </source>
</evidence>
<dbReference type="InterPro" id="IPR000209">
    <property type="entry name" value="Peptidase_S8/S53_dom"/>
</dbReference>
<keyword evidence="8" id="KW-0865">Zymogen</keyword>
<feature type="active site" description="Charge relay system" evidence="9">
    <location>
        <position position="238"/>
    </location>
</feature>
<reference evidence="13 14" key="1">
    <citation type="submission" date="2020-08" db="EMBL/GenBank/DDBJ databases">
        <title>Stenotrophomonas tumulicola JCM 30961.</title>
        <authorList>
            <person name="Deng Y."/>
        </authorList>
    </citation>
    <scope>NUCLEOTIDE SEQUENCE [LARGE SCALE GENOMIC DNA]</scope>
    <source>
        <strain evidence="13 14">JCM 30961</strain>
    </source>
</reference>
<dbReference type="EMBL" id="JACGXS010000007">
    <property type="protein sequence ID" value="MBA8682923.1"/>
    <property type="molecule type" value="Genomic_DNA"/>
</dbReference>
<keyword evidence="7 9" id="KW-0720">Serine protease</keyword>
<evidence type="ECO:0000256" key="6">
    <source>
        <dbReference type="ARBA" id="ARBA00022801"/>
    </source>
</evidence>
<evidence type="ECO:0000256" key="1">
    <source>
        <dbReference type="ARBA" id="ARBA00004613"/>
    </source>
</evidence>
<evidence type="ECO:0000256" key="9">
    <source>
        <dbReference type="PROSITE-ProRule" id="PRU01240"/>
    </source>
</evidence>
<evidence type="ECO:0000256" key="5">
    <source>
        <dbReference type="ARBA" id="ARBA00022729"/>
    </source>
</evidence>